<gene>
    <name evidence="1" type="ORF">T07_98</name>
</gene>
<reference evidence="1 2" key="1">
    <citation type="submission" date="2015-01" db="EMBL/GenBank/DDBJ databases">
        <title>Evolution of Trichinella species and genotypes.</title>
        <authorList>
            <person name="Korhonen P.K."/>
            <person name="Edoardo P."/>
            <person name="Giuseppe L.R."/>
            <person name="Gasser R.B."/>
        </authorList>
    </citation>
    <scope>NUCLEOTIDE SEQUENCE [LARGE SCALE GENOMIC DNA]</scope>
    <source>
        <strain evidence="1">ISS37</strain>
    </source>
</reference>
<dbReference type="AlphaFoldDB" id="A0A0V0RAU7"/>
<organism evidence="1 2">
    <name type="scientific">Trichinella nelsoni</name>
    <dbReference type="NCBI Taxonomy" id="6336"/>
    <lineage>
        <taxon>Eukaryota</taxon>
        <taxon>Metazoa</taxon>
        <taxon>Ecdysozoa</taxon>
        <taxon>Nematoda</taxon>
        <taxon>Enoplea</taxon>
        <taxon>Dorylaimia</taxon>
        <taxon>Trichinellida</taxon>
        <taxon>Trichinellidae</taxon>
        <taxon>Trichinella</taxon>
    </lineage>
</organism>
<accession>A0A0V0RAU7</accession>
<dbReference type="EMBL" id="JYDL01001903">
    <property type="protein sequence ID" value="KRX11570.1"/>
    <property type="molecule type" value="Genomic_DNA"/>
</dbReference>
<proteinExistence type="predicted"/>
<sequence length="58" mass="6622">MLAHLVFPGHPFGTHRLSKACDSYSVGLKSTYSDSREKLEVLIDVFIYDFIDLEKLAF</sequence>
<evidence type="ECO:0000313" key="1">
    <source>
        <dbReference type="EMBL" id="KRX11570.1"/>
    </source>
</evidence>
<name>A0A0V0RAU7_9BILA</name>
<dbReference type="Proteomes" id="UP000054630">
    <property type="component" value="Unassembled WGS sequence"/>
</dbReference>
<comment type="caution">
    <text evidence="1">The sequence shown here is derived from an EMBL/GenBank/DDBJ whole genome shotgun (WGS) entry which is preliminary data.</text>
</comment>
<protein>
    <submittedName>
        <fullName evidence="1">Uncharacterized protein</fullName>
    </submittedName>
</protein>
<keyword evidence="2" id="KW-1185">Reference proteome</keyword>
<evidence type="ECO:0000313" key="2">
    <source>
        <dbReference type="Proteomes" id="UP000054630"/>
    </source>
</evidence>